<dbReference type="HAMAP" id="MF_01470">
    <property type="entry name" value="Cas1"/>
    <property type="match status" value="1"/>
</dbReference>
<evidence type="ECO:0000256" key="4">
    <source>
        <dbReference type="ARBA" id="ARBA00022801"/>
    </source>
</evidence>
<dbReference type="RefSeq" id="WP_160718702.1">
    <property type="nucleotide sequence ID" value="NZ_SUMG01000002.1"/>
</dbReference>
<dbReference type="InterPro" id="IPR002729">
    <property type="entry name" value="CRISPR-assoc_Cas1"/>
</dbReference>
<feature type="binding site" evidence="10">
    <location>
        <position position="166"/>
    </location>
    <ligand>
        <name>Mn(2+)</name>
        <dbReference type="ChEBI" id="CHEBI:29035"/>
    </ligand>
</feature>
<evidence type="ECO:0000256" key="9">
    <source>
        <dbReference type="ARBA" id="ARBA00038592"/>
    </source>
</evidence>
<protein>
    <recommendedName>
        <fullName evidence="10">CRISPR-associated endonuclease Cas1</fullName>
        <ecNumber evidence="10">3.1.-.-</ecNumber>
    </recommendedName>
</protein>
<dbReference type="InterPro" id="IPR050646">
    <property type="entry name" value="Cas1"/>
</dbReference>
<dbReference type="NCBIfam" id="TIGR00287">
    <property type="entry name" value="cas1"/>
    <property type="match status" value="1"/>
</dbReference>
<dbReference type="Gene3D" id="1.20.120.920">
    <property type="entry name" value="CRISPR-associated endonuclease Cas1, C-terminal domain"/>
    <property type="match status" value="1"/>
</dbReference>
<dbReference type="PANTHER" id="PTHR34353:SF2">
    <property type="entry name" value="CRISPR-ASSOCIATED ENDONUCLEASE CAS1 1"/>
    <property type="match status" value="1"/>
</dbReference>
<dbReference type="InterPro" id="IPR042206">
    <property type="entry name" value="CRISPR-assoc_Cas1_C"/>
</dbReference>
<dbReference type="EMBL" id="SUMG01000002">
    <property type="protein sequence ID" value="NBG87366.1"/>
    <property type="molecule type" value="Genomic_DNA"/>
</dbReference>
<feature type="binding site" evidence="10">
    <location>
        <position position="246"/>
    </location>
    <ligand>
        <name>Mn(2+)</name>
        <dbReference type="ChEBI" id="CHEBI:29035"/>
    </ligand>
</feature>
<evidence type="ECO:0000256" key="3">
    <source>
        <dbReference type="ARBA" id="ARBA00022759"/>
    </source>
</evidence>
<keyword evidence="1 10" id="KW-0540">Nuclease</keyword>
<accession>A0AA43XJB9</accession>
<sequence length="330" mass="38161">MKLVINTPGIYLCKRGECFSIQKDQEKQEISAKKVEQILITTRAALSTDAIELAVENNVDIVFLKYSGQPLGRVWHSRLGSISTIRRKQLFLQDHSLGLKLVKSWIAKKLENQINHLEKLSVNRRDERQEEIITAIDKINMQREKIGKLDSRKTVEELRGTLLGSEGTAGRVYFETLGKILPKKYQFSGRSKNPAKDPFNCLLNYSYGILYSNVEKACILAGLDPYIGIMHTDNYNKKALVFDIIEMYRIQMEELVVQLFAKRKIKVEFFDEIEGGYYLNKKGKQALLEVYHKDMEKKVRYHGRNIEKQNIIQFECHRIANLILEEGPTC</sequence>
<reference evidence="11 12" key="1">
    <citation type="submission" date="2019-04" db="EMBL/GenBank/DDBJ databases">
        <title>Isachenkonia alkalipeptolytica gen. nov. sp. nov. a new anaerobic, alkiliphilic organothrophic bacterium capable to reduce synthesized ferrihydrite isolated from a soda lake.</title>
        <authorList>
            <person name="Toshchakov S.V."/>
            <person name="Zavarzina D.G."/>
            <person name="Zhilina T.N."/>
            <person name="Kostrikina N.A."/>
            <person name="Kublanov I.V."/>
        </authorList>
    </citation>
    <scope>NUCLEOTIDE SEQUENCE [LARGE SCALE GENOMIC DNA]</scope>
    <source>
        <strain evidence="11 12">Z-1701</strain>
    </source>
</reference>
<evidence type="ECO:0000256" key="8">
    <source>
        <dbReference type="ARBA" id="ARBA00023211"/>
    </source>
</evidence>
<keyword evidence="4 10" id="KW-0378">Hydrolase</keyword>
<comment type="function">
    <text evidence="10">CRISPR (clustered regularly interspaced short palindromic repeat), is an adaptive immune system that provides protection against mobile genetic elements (viruses, transposable elements and conjugative plasmids). CRISPR clusters contain spacers, sequences complementary to antecedent mobile elements, and target invading nucleic acids. CRISPR clusters are transcribed and processed into CRISPR RNA (crRNA). Acts as a dsDNA endonuclease. Involved in the integration of spacer DNA into the CRISPR cassette.</text>
</comment>
<evidence type="ECO:0000313" key="12">
    <source>
        <dbReference type="Proteomes" id="UP000449710"/>
    </source>
</evidence>
<dbReference type="GO" id="GO:0051607">
    <property type="term" value="P:defense response to virus"/>
    <property type="evidence" value="ECO:0007669"/>
    <property type="project" value="UniProtKB-UniRule"/>
</dbReference>
<dbReference type="PANTHER" id="PTHR34353">
    <property type="entry name" value="CRISPR-ASSOCIATED ENDONUCLEASE CAS1 1"/>
    <property type="match status" value="1"/>
</dbReference>
<keyword evidence="6 10" id="KW-0051">Antiviral defense</keyword>
<gene>
    <name evidence="10 11" type="primary">cas1</name>
    <name evidence="11" type="ORF">ISALK_02510</name>
</gene>
<keyword evidence="5 10" id="KW-0460">Magnesium</keyword>
<dbReference type="GO" id="GO:0043571">
    <property type="term" value="P:maintenance of CRISPR repeat elements"/>
    <property type="evidence" value="ECO:0007669"/>
    <property type="project" value="UniProtKB-UniRule"/>
</dbReference>
<evidence type="ECO:0000256" key="7">
    <source>
        <dbReference type="ARBA" id="ARBA00023125"/>
    </source>
</evidence>
<keyword evidence="3 10" id="KW-0255">Endonuclease</keyword>
<dbReference type="CDD" id="cd09634">
    <property type="entry name" value="Cas1_I-II-III"/>
    <property type="match status" value="1"/>
</dbReference>
<keyword evidence="2 10" id="KW-0479">Metal-binding</keyword>
<feature type="binding site" evidence="10">
    <location>
        <position position="231"/>
    </location>
    <ligand>
        <name>Mn(2+)</name>
        <dbReference type="ChEBI" id="CHEBI:29035"/>
    </ligand>
</feature>
<evidence type="ECO:0000313" key="11">
    <source>
        <dbReference type="EMBL" id="NBG87366.1"/>
    </source>
</evidence>
<dbReference type="GO" id="GO:0004519">
    <property type="term" value="F:endonuclease activity"/>
    <property type="evidence" value="ECO:0007669"/>
    <property type="project" value="UniProtKB-UniRule"/>
</dbReference>
<evidence type="ECO:0000256" key="2">
    <source>
        <dbReference type="ARBA" id="ARBA00022723"/>
    </source>
</evidence>
<dbReference type="GO" id="GO:0046872">
    <property type="term" value="F:metal ion binding"/>
    <property type="evidence" value="ECO:0007669"/>
    <property type="project" value="UniProtKB-UniRule"/>
</dbReference>
<evidence type="ECO:0000256" key="6">
    <source>
        <dbReference type="ARBA" id="ARBA00023118"/>
    </source>
</evidence>
<evidence type="ECO:0000256" key="10">
    <source>
        <dbReference type="HAMAP-Rule" id="MF_01470"/>
    </source>
</evidence>
<dbReference type="GO" id="GO:0003677">
    <property type="term" value="F:DNA binding"/>
    <property type="evidence" value="ECO:0007669"/>
    <property type="project" value="UniProtKB-KW"/>
</dbReference>
<keyword evidence="12" id="KW-1185">Reference proteome</keyword>
<comment type="similarity">
    <text evidence="10">Belongs to the CRISPR-associated endonuclease Cas1 family.</text>
</comment>
<comment type="caution">
    <text evidence="11">The sequence shown here is derived from an EMBL/GenBank/DDBJ whole genome shotgun (WGS) entry which is preliminary data.</text>
</comment>
<organism evidence="11 12">
    <name type="scientific">Isachenkonia alkalipeptolytica</name>
    <dbReference type="NCBI Taxonomy" id="2565777"/>
    <lineage>
        <taxon>Bacteria</taxon>
        <taxon>Bacillati</taxon>
        <taxon>Bacillota</taxon>
        <taxon>Clostridia</taxon>
        <taxon>Eubacteriales</taxon>
        <taxon>Clostridiaceae</taxon>
        <taxon>Isachenkonia</taxon>
    </lineage>
</organism>
<keyword evidence="7 10" id="KW-0238">DNA-binding</keyword>
<proteinExistence type="inferred from homology"/>
<dbReference type="Pfam" id="PF01867">
    <property type="entry name" value="Cas_Cas1"/>
    <property type="match status" value="1"/>
</dbReference>
<comment type="cofactor">
    <cofactor evidence="10">
        <name>Mg(2+)</name>
        <dbReference type="ChEBI" id="CHEBI:18420"/>
    </cofactor>
    <cofactor evidence="10">
        <name>Mn(2+)</name>
        <dbReference type="ChEBI" id="CHEBI:29035"/>
    </cofactor>
</comment>
<dbReference type="InterPro" id="IPR042211">
    <property type="entry name" value="CRISPR-assoc_Cas1_N"/>
</dbReference>
<dbReference type="GO" id="GO:0016787">
    <property type="term" value="F:hydrolase activity"/>
    <property type="evidence" value="ECO:0007669"/>
    <property type="project" value="UniProtKB-KW"/>
</dbReference>
<comment type="subunit">
    <text evidence="9 10">Homodimer, forms a heterotetramer with a Cas2 homodimer.</text>
</comment>
<evidence type="ECO:0000256" key="1">
    <source>
        <dbReference type="ARBA" id="ARBA00022722"/>
    </source>
</evidence>
<dbReference type="Proteomes" id="UP000449710">
    <property type="component" value="Unassembled WGS sequence"/>
</dbReference>
<evidence type="ECO:0000256" key="5">
    <source>
        <dbReference type="ARBA" id="ARBA00022842"/>
    </source>
</evidence>
<keyword evidence="8 10" id="KW-0464">Manganese</keyword>
<dbReference type="Gene3D" id="3.100.10.20">
    <property type="entry name" value="CRISPR-associated endonuclease Cas1, N-terminal domain"/>
    <property type="match status" value="1"/>
</dbReference>
<name>A0AA43XJB9_9CLOT</name>
<dbReference type="EC" id="3.1.-.-" evidence="10"/>
<dbReference type="AlphaFoldDB" id="A0AA43XJB9"/>